<dbReference type="InterPro" id="IPR058643">
    <property type="entry name" value="BRE1-like_CC"/>
</dbReference>
<dbReference type="Gene3D" id="1.10.287.1490">
    <property type="match status" value="1"/>
</dbReference>
<evidence type="ECO:0000313" key="5">
    <source>
        <dbReference type="Proteomes" id="UP000287798"/>
    </source>
</evidence>
<organism evidence="4 5">
    <name type="scientific">Thiohalobacter thiocyanaticus</name>
    <dbReference type="NCBI Taxonomy" id="585455"/>
    <lineage>
        <taxon>Bacteria</taxon>
        <taxon>Pseudomonadati</taxon>
        <taxon>Pseudomonadota</taxon>
        <taxon>Gammaproteobacteria</taxon>
        <taxon>Thiohalobacterales</taxon>
        <taxon>Thiohalobacteraceae</taxon>
        <taxon>Thiohalobacter</taxon>
    </lineage>
</organism>
<gene>
    <name evidence="4" type="ORF">D6C00_12905</name>
</gene>
<evidence type="ECO:0000256" key="2">
    <source>
        <dbReference type="SAM" id="MobiDB-lite"/>
    </source>
</evidence>
<feature type="region of interest" description="Disordered" evidence="2">
    <location>
        <begin position="194"/>
        <end position="220"/>
    </location>
</feature>
<keyword evidence="1" id="KW-0175">Coiled coil</keyword>
<dbReference type="Pfam" id="PF26095">
    <property type="entry name" value="CC_Bre1"/>
    <property type="match status" value="1"/>
</dbReference>
<feature type="coiled-coil region" evidence="1">
    <location>
        <begin position="27"/>
        <end position="107"/>
    </location>
</feature>
<comment type="caution">
    <text evidence="4">The sequence shown here is derived from an EMBL/GenBank/DDBJ whole genome shotgun (WGS) entry which is preliminary data.</text>
</comment>
<feature type="compositionally biased region" description="Basic and acidic residues" evidence="2">
    <location>
        <begin position="197"/>
        <end position="220"/>
    </location>
</feature>
<protein>
    <recommendedName>
        <fullName evidence="3">BRE1-like coiled-coil containing domain-containing protein</fullName>
    </recommendedName>
</protein>
<feature type="domain" description="BRE1-like coiled-coil containing" evidence="3">
    <location>
        <begin position="17"/>
        <end position="79"/>
    </location>
</feature>
<evidence type="ECO:0000259" key="3">
    <source>
        <dbReference type="Pfam" id="PF26095"/>
    </source>
</evidence>
<evidence type="ECO:0000313" key="4">
    <source>
        <dbReference type="EMBL" id="RRQ22737.1"/>
    </source>
</evidence>
<accession>A0A426QLZ5</accession>
<reference evidence="4 5" key="1">
    <citation type="journal article" date="2010" name="Int. J. Syst. Evol. Microbiol.">
        <title>Thiohalobacter thiocyanaticus gen. nov., sp. nov., a moderately halophilic, sulfur-oxidizing gammaproteobacterium from hypersaline lakes, that utilizes thiocyanate.</title>
        <authorList>
            <person name="Sorokin D.Y."/>
            <person name="Kovaleva O.L."/>
            <person name="Tourova T.P."/>
            <person name="Muyzer G."/>
        </authorList>
    </citation>
    <scope>NUCLEOTIDE SEQUENCE [LARGE SCALE GENOMIC DNA]</scope>
    <source>
        <strain evidence="4 5">Hrh1</strain>
    </source>
</reference>
<dbReference type="EMBL" id="QZMU01000001">
    <property type="protein sequence ID" value="RRQ22737.1"/>
    <property type="molecule type" value="Genomic_DNA"/>
</dbReference>
<name>A0A426QLZ5_9GAMM</name>
<evidence type="ECO:0000256" key="1">
    <source>
        <dbReference type="SAM" id="Coils"/>
    </source>
</evidence>
<dbReference type="Proteomes" id="UP000287798">
    <property type="component" value="Unassembled WGS sequence"/>
</dbReference>
<keyword evidence="5" id="KW-1185">Reference proteome</keyword>
<proteinExistence type="predicted"/>
<dbReference type="AlphaFoldDB" id="A0A426QLZ5"/>
<sequence>MLIPLLGLLCVSSVHGETRRDGDDPALRKAQYQLRQLSQENNALQGQLTQLQAEKAELEAELETLREEHQNTESRLDRSRDTNEQLVERINADVERYKQLMARYQESVTTLRGLHADNRHLVRAVQEREAWIEECRGNNDRLFEANADLLKRYRDVAVSRKEPFTGIGRVRVENEYQDYRFKLEDLQVMEFESSVNVERHRREPPEQIAAREEGRTADGN</sequence>